<proteinExistence type="inferred from homology"/>
<dbReference type="Gene3D" id="3.20.20.80">
    <property type="entry name" value="Glycosidases"/>
    <property type="match status" value="1"/>
</dbReference>
<evidence type="ECO:0000313" key="8">
    <source>
        <dbReference type="Proteomes" id="UP000294309"/>
    </source>
</evidence>
<name>A0A4P7AHR1_9MOLU</name>
<dbReference type="Proteomes" id="UP000294309">
    <property type="component" value="Chromosome"/>
</dbReference>
<organism evidence="7 8">
    <name type="scientific">Spiroplasma gladiatoris</name>
    <dbReference type="NCBI Taxonomy" id="2143"/>
    <lineage>
        <taxon>Bacteria</taxon>
        <taxon>Bacillati</taxon>
        <taxon>Mycoplasmatota</taxon>
        <taxon>Mollicutes</taxon>
        <taxon>Entomoplasmatales</taxon>
        <taxon>Spiroplasmataceae</taxon>
        <taxon>Spiroplasma</taxon>
    </lineage>
</organism>
<dbReference type="Pfam" id="PF00232">
    <property type="entry name" value="Glyco_hydro_1"/>
    <property type="match status" value="1"/>
</dbReference>
<dbReference type="AlphaFoldDB" id="A0A4P7AHR1"/>
<dbReference type="EMBL" id="CP038013">
    <property type="protein sequence ID" value="QBQ07767.1"/>
    <property type="molecule type" value="Genomic_DNA"/>
</dbReference>
<reference evidence="7 8" key="1">
    <citation type="submission" date="2019-03" db="EMBL/GenBank/DDBJ databases">
        <title>Complete genome sequence of Spiroplasma gladiatoris TG-1 (DSM 22552).</title>
        <authorList>
            <person name="Lin Y.-C."/>
            <person name="Chou L."/>
            <person name="Kuo C.-H."/>
        </authorList>
    </citation>
    <scope>NUCLEOTIDE SEQUENCE [LARGE SCALE GENOMIC DNA]</scope>
    <source>
        <strain evidence="7 8">TG-1</strain>
    </source>
</reference>
<dbReference type="PROSITE" id="PS00653">
    <property type="entry name" value="GLYCOSYL_HYDROL_F1_2"/>
    <property type="match status" value="1"/>
</dbReference>
<dbReference type="GO" id="GO:0016052">
    <property type="term" value="P:carbohydrate catabolic process"/>
    <property type="evidence" value="ECO:0007669"/>
    <property type="project" value="TreeGrafter"/>
</dbReference>
<keyword evidence="8" id="KW-1185">Reference proteome</keyword>
<evidence type="ECO:0000256" key="5">
    <source>
        <dbReference type="RuleBase" id="RU003690"/>
    </source>
</evidence>
<accession>A0A4P7AHR1</accession>
<evidence type="ECO:0000256" key="3">
    <source>
        <dbReference type="ARBA" id="ARBA00023295"/>
    </source>
</evidence>
<sequence>MISKFPKDFLWGASTSAYQFEGAYNVDGKGLSVQDFIGKHYPKDITDFKVTSDHYHRYKEDVEMMAKMGLKAYRFSIAWTRIIPDGNGEINQKGIEFYNNLIDELIKYNIEPIVTMYHFDLPDNLNKIGGWKAKETTEGFLKFAKAIFTSFKDKVKYWITINELNVMILSGHVINMVDDLEEWNRIKFDVLHNLNMAQAKVINLFRDIVPNGKIGPAPNISAVYPASSKPEDQNAKFNFSMLRNWTFLDVICRGSYNPFYLNFLKKQGYNFNPSQEDLAILRSAKPDFISFNYYSSSTVEHMGIDEKNTNLNDQQKGYEIPGYGKTVQNPNLLKTQFGWEIDPIGLKNTLKELYDRYNLPLLISENGIGARDVLTSDFKIHDDYRIEYYNQHISEMAKAIDDGVEMLGYCPWSAVDLVSTHEGISKRYGFIYVNRDEFDLKDLKRYPKDSFFWYKTLIENNGSDF</sequence>
<dbReference type="GO" id="GO:0008422">
    <property type="term" value="F:beta-glucosidase activity"/>
    <property type="evidence" value="ECO:0007669"/>
    <property type="project" value="TreeGrafter"/>
</dbReference>
<dbReference type="RefSeq" id="WP_134297554.1">
    <property type="nucleotide sequence ID" value="NZ_CP038013.1"/>
</dbReference>
<dbReference type="KEGG" id="sgq:SGLAD_v1c05680"/>
<dbReference type="InterPro" id="IPR018120">
    <property type="entry name" value="Glyco_hydro_1_AS"/>
</dbReference>
<evidence type="ECO:0000313" key="7">
    <source>
        <dbReference type="EMBL" id="QBQ07767.1"/>
    </source>
</evidence>
<keyword evidence="3 6" id="KW-0326">Glycosidase</keyword>
<evidence type="ECO:0000256" key="6">
    <source>
        <dbReference type="RuleBase" id="RU004468"/>
    </source>
</evidence>
<evidence type="ECO:0000256" key="4">
    <source>
        <dbReference type="PROSITE-ProRule" id="PRU10055"/>
    </source>
</evidence>
<protein>
    <submittedName>
        <fullName evidence="7">6-phospho-beta-glucosidase</fullName>
    </submittedName>
</protein>
<dbReference type="FunFam" id="3.20.20.80:FF:000004">
    <property type="entry name" value="Beta-glucosidase 6-phospho-beta-glucosidase"/>
    <property type="match status" value="1"/>
</dbReference>
<dbReference type="SUPFAM" id="SSF51445">
    <property type="entry name" value="(Trans)glycosidases"/>
    <property type="match status" value="1"/>
</dbReference>
<dbReference type="InterPro" id="IPR033132">
    <property type="entry name" value="GH_1_N_CS"/>
</dbReference>
<evidence type="ECO:0000256" key="1">
    <source>
        <dbReference type="ARBA" id="ARBA00010838"/>
    </source>
</evidence>
<dbReference type="PANTHER" id="PTHR10353">
    <property type="entry name" value="GLYCOSYL HYDROLASE"/>
    <property type="match status" value="1"/>
</dbReference>
<dbReference type="PRINTS" id="PR00131">
    <property type="entry name" value="GLHYDRLASE1"/>
</dbReference>
<gene>
    <name evidence="7" type="ORF">SGLAD_v1c05680</name>
</gene>
<dbReference type="PANTHER" id="PTHR10353:SF136">
    <property type="entry name" value="ARYL-PHOSPHO-BETA-D-GLUCOSIDASE BGLC"/>
    <property type="match status" value="1"/>
</dbReference>
<feature type="active site" description="Nucleophile" evidence="4">
    <location>
        <position position="365"/>
    </location>
</feature>
<dbReference type="GO" id="GO:0005829">
    <property type="term" value="C:cytosol"/>
    <property type="evidence" value="ECO:0007669"/>
    <property type="project" value="TreeGrafter"/>
</dbReference>
<dbReference type="InterPro" id="IPR017853">
    <property type="entry name" value="GH"/>
</dbReference>
<comment type="similarity">
    <text evidence="1 5">Belongs to the glycosyl hydrolase 1 family.</text>
</comment>
<keyword evidence="2 6" id="KW-0378">Hydrolase</keyword>
<evidence type="ECO:0000256" key="2">
    <source>
        <dbReference type="ARBA" id="ARBA00022801"/>
    </source>
</evidence>
<dbReference type="PROSITE" id="PS00572">
    <property type="entry name" value="GLYCOSYL_HYDROL_F1_1"/>
    <property type="match status" value="1"/>
</dbReference>
<dbReference type="OrthoDB" id="391810at2"/>
<dbReference type="InterPro" id="IPR001360">
    <property type="entry name" value="Glyco_hydro_1"/>
</dbReference>